<keyword evidence="8" id="KW-1185">Reference proteome</keyword>
<dbReference type="Proteomes" id="UP000055611">
    <property type="component" value="Chromosome"/>
</dbReference>
<dbReference type="SUPFAM" id="SSF116734">
    <property type="entry name" value="DNA methylase specificity domain"/>
    <property type="match status" value="2"/>
</dbReference>
<organism evidence="7 9">
    <name type="scientific">Pseudodesulfovibrio indicus</name>
    <dbReference type="NCBI Taxonomy" id="1716143"/>
    <lineage>
        <taxon>Bacteria</taxon>
        <taxon>Pseudomonadati</taxon>
        <taxon>Thermodesulfobacteriota</taxon>
        <taxon>Desulfovibrionia</taxon>
        <taxon>Desulfovibrionales</taxon>
        <taxon>Desulfovibrionaceae</taxon>
    </lineage>
</organism>
<dbReference type="GO" id="GO:0009307">
    <property type="term" value="P:DNA restriction-modification system"/>
    <property type="evidence" value="ECO:0007669"/>
    <property type="project" value="UniProtKB-KW"/>
</dbReference>
<evidence type="ECO:0000313" key="7">
    <source>
        <dbReference type="EMBL" id="TDT89733.1"/>
    </source>
</evidence>
<feature type="coiled-coil region" evidence="4">
    <location>
        <begin position="175"/>
        <end position="206"/>
    </location>
</feature>
<dbReference type="EMBL" id="SOBK01000003">
    <property type="protein sequence ID" value="TDT89733.1"/>
    <property type="molecule type" value="Genomic_DNA"/>
</dbReference>
<evidence type="ECO:0000256" key="2">
    <source>
        <dbReference type="ARBA" id="ARBA00022747"/>
    </source>
</evidence>
<dbReference type="PANTHER" id="PTHR43140:SF1">
    <property type="entry name" value="TYPE I RESTRICTION ENZYME ECOKI SPECIFICITY SUBUNIT"/>
    <property type="match status" value="1"/>
</dbReference>
<evidence type="ECO:0000256" key="1">
    <source>
        <dbReference type="ARBA" id="ARBA00010923"/>
    </source>
</evidence>
<feature type="domain" description="Type I restriction modification DNA specificity" evidence="5">
    <location>
        <begin position="231"/>
        <end position="405"/>
    </location>
</feature>
<dbReference type="KEGG" id="dej:AWY79_09575"/>
<evidence type="ECO:0000313" key="8">
    <source>
        <dbReference type="Proteomes" id="UP000055611"/>
    </source>
</evidence>
<evidence type="ECO:0000313" key="6">
    <source>
        <dbReference type="EMBL" id="AMK11346.1"/>
    </source>
</evidence>
<accession>A0A126QNN2</accession>
<keyword evidence="2" id="KW-0680">Restriction system</keyword>
<dbReference type="OrthoDB" id="512700at2"/>
<sequence>MMQLPRYESYKDSGVEWLGEIPEEWDVERNLGIFDERKMVNHPDKELLSVTIERGVIKQTEITTKKDSSNEDKSKYKLLKPGYLAYNKMRMWQGAVGMSEYEGIVSPAYIVLSPRDKAYSRFFHYLLRSDQFLIESNRLSYGLCDDMNSLRYEDFKGIYTPLPPKNTMERIVSFLDQKTAEIDEAIAKKQKLIELLQEQKSILINQAVTKGLSPDAPMKDSGVEWIGEIPAHWEVKRLKHISSFQSGITLGKSYSGNNQRDYPYLRVANVQYGYFDLEDVAELRLPPAIAESYKLRPNDILVTEGGDIDKLGRGTVWKGEIEECLHQNHIFAVRVNNVYALEEYVSTVMESDCGRHYFTWTANKTTNLASTNKSKLGDFKLPLPSKTEQAQIATHVEATKTEINGLISSVEKEIKTLDEYKKTTISSAVTGKIKV</sequence>
<name>A0A126QNN2_9BACT</name>
<dbReference type="CDD" id="cd17253">
    <property type="entry name" value="RMtype1_S_Eco933I-TRD2-CR2_like"/>
    <property type="match status" value="1"/>
</dbReference>
<evidence type="ECO:0000256" key="3">
    <source>
        <dbReference type="ARBA" id="ARBA00023125"/>
    </source>
</evidence>
<proteinExistence type="inferred from homology"/>
<dbReference type="RefSeq" id="WP_066802882.1">
    <property type="nucleotide sequence ID" value="NZ_CP014206.1"/>
</dbReference>
<protein>
    <submittedName>
        <fullName evidence="7">Type I restriction enzyme S subunit</fullName>
    </submittedName>
</protein>
<dbReference type="Gene3D" id="3.90.220.20">
    <property type="entry name" value="DNA methylase specificity domains"/>
    <property type="match status" value="2"/>
</dbReference>
<dbReference type="InterPro" id="IPR044946">
    <property type="entry name" value="Restrct_endonuc_typeI_TRD_sf"/>
</dbReference>
<evidence type="ECO:0000256" key="4">
    <source>
        <dbReference type="SAM" id="Coils"/>
    </source>
</evidence>
<comment type="similarity">
    <text evidence="1">Belongs to the type-I restriction system S methylase family.</text>
</comment>
<dbReference type="PANTHER" id="PTHR43140">
    <property type="entry name" value="TYPE-1 RESTRICTION ENZYME ECOKI SPECIFICITY PROTEIN"/>
    <property type="match status" value="1"/>
</dbReference>
<dbReference type="EMBL" id="CP014206">
    <property type="protein sequence ID" value="AMK11346.1"/>
    <property type="molecule type" value="Genomic_DNA"/>
</dbReference>
<dbReference type="AlphaFoldDB" id="A0A126QNN2"/>
<dbReference type="REBASE" id="139688">
    <property type="entry name" value="S.DspJ2ORF9570P"/>
</dbReference>
<dbReference type="InterPro" id="IPR051212">
    <property type="entry name" value="Type-I_RE_S_subunit"/>
</dbReference>
<dbReference type="Pfam" id="PF01420">
    <property type="entry name" value="Methylase_S"/>
    <property type="match status" value="1"/>
</dbReference>
<dbReference type="Gene3D" id="1.10.287.1120">
    <property type="entry name" value="Bipartite methylase S protein"/>
    <property type="match status" value="1"/>
</dbReference>
<keyword evidence="4" id="KW-0175">Coiled coil</keyword>
<reference evidence="7 9" key="2">
    <citation type="submission" date="2019-03" db="EMBL/GenBank/DDBJ databases">
        <title>Genomic Encyclopedia of Type Strains, Phase IV (KMG-IV): sequencing the most valuable type-strain genomes for metagenomic binning, comparative biology and taxonomic classification.</title>
        <authorList>
            <person name="Goeker M."/>
        </authorList>
    </citation>
    <scope>NUCLEOTIDE SEQUENCE [LARGE SCALE GENOMIC DNA]</scope>
    <source>
        <strain evidence="7 9">DSM 101483</strain>
    </source>
</reference>
<reference evidence="6 8" key="1">
    <citation type="journal article" date="2016" name="Front. Microbiol.">
        <title>Genome Sequence of the Piezophilic, Mesophilic Sulfate-Reducing Bacterium Desulfovibrio indicus J2T.</title>
        <authorList>
            <person name="Cao J."/>
            <person name="Maignien L."/>
            <person name="Shao Z."/>
            <person name="Alain K."/>
            <person name="Jebbar M."/>
        </authorList>
    </citation>
    <scope>NUCLEOTIDE SEQUENCE [LARGE SCALE GENOMIC DNA]</scope>
    <source>
        <strain evidence="6 8">J2</strain>
    </source>
</reference>
<dbReference type="GO" id="GO:0003677">
    <property type="term" value="F:DNA binding"/>
    <property type="evidence" value="ECO:0007669"/>
    <property type="project" value="UniProtKB-KW"/>
</dbReference>
<evidence type="ECO:0000259" key="5">
    <source>
        <dbReference type="Pfam" id="PF01420"/>
    </source>
</evidence>
<keyword evidence="3" id="KW-0238">DNA-binding</keyword>
<evidence type="ECO:0000313" key="9">
    <source>
        <dbReference type="Proteomes" id="UP000295506"/>
    </source>
</evidence>
<dbReference type="Proteomes" id="UP000295506">
    <property type="component" value="Unassembled WGS sequence"/>
</dbReference>
<dbReference type="InterPro" id="IPR000055">
    <property type="entry name" value="Restrct_endonuc_typeI_TRD"/>
</dbReference>
<gene>
    <name evidence="6" type="ORF">AWY79_09575</name>
    <name evidence="7" type="ORF">EDC59_10327</name>
</gene>